<feature type="transmembrane region" description="Helical" evidence="1">
    <location>
        <begin position="39"/>
        <end position="65"/>
    </location>
</feature>
<reference evidence="4 8" key="3">
    <citation type="submission" date="2020-04" db="EMBL/GenBank/DDBJ databases">
        <authorList>
            <person name="Kim J.-M."/>
            <person name="Chung S.H."/>
            <person name="Kim I."/>
            <person name="Kim J.-S."/>
        </authorList>
    </citation>
    <scope>NUCLEOTIDE SEQUENCE [LARGE SCALE GENOMIC DNA]</scope>
    <source>
        <strain evidence="4">HL20709</strain>
    </source>
</reference>
<proteinExistence type="predicted"/>
<keyword evidence="1" id="KW-1133">Transmembrane helix</keyword>
<organism evidence="5 6">
    <name type="scientific">Staphylococcus aureus</name>
    <dbReference type="NCBI Taxonomy" id="1280"/>
    <lineage>
        <taxon>Bacteria</taxon>
        <taxon>Bacillati</taxon>
        <taxon>Bacillota</taxon>
        <taxon>Bacilli</taxon>
        <taxon>Bacillales</taxon>
        <taxon>Staphylococcaceae</taxon>
        <taxon>Staphylococcus</taxon>
    </lineage>
</organism>
<evidence type="ECO:0000313" key="5">
    <source>
        <dbReference type="EMBL" id="SUK43517.1"/>
    </source>
</evidence>
<dbReference type="Proteomes" id="UP000463077">
    <property type="component" value="Unassembled WGS sequence"/>
</dbReference>
<reference evidence="2" key="5">
    <citation type="submission" date="2023-08" db="EMBL/GenBank/DDBJ databases">
        <authorList>
            <person name="Zhao H."/>
            <person name="Wang X."/>
        </authorList>
    </citation>
    <scope>NUCLEOTIDE SEQUENCE</scope>
    <source>
        <strain evidence="2">NC-4</strain>
    </source>
</reference>
<evidence type="ECO:0000313" key="2">
    <source>
        <dbReference type="EMBL" id="MCE3363823.1"/>
    </source>
</evidence>
<dbReference type="RefSeq" id="WP_001621913.1">
    <property type="nucleotide sequence ID" value="NZ_AP014652.1"/>
</dbReference>
<dbReference type="EMBL" id="WFHO01000016">
    <property type="protein sequence ID" value="MUG52748.1"/>
    <property type="molecule type" value="Genomic_DNA"/>
</dbReference>
<evidence type="ECO:0000313" key="8">
    <source>
        <dbReference type="Proteomes" id="UP000502818"/>
    </source>
</evidence>
<dbReference type="OMA" id="FFIWKVE"/>
<dbReference type="EMBL" id="CP053070">
    <property type="protein sequence ID" value="QJR08616.1"/>
    <property type="molecule type" value="Genomic_DNA"/>
</dbReference>
<reference evidence="5 6" key="1">
    <citation type="submission" date="2018-06" db="EMBL/GenBank/DDBJ databases">
        <authorList>
            <consortium name="Pathogen Informatics"/>
            <person name="Doyle S."/>
        </authorList>
    </citation>
    <scope>NUCLEOTIDE SEQUENCE [LARGE SCALE GENOMIC DNA]</scope>
    <source>
        <strain evidence="5 6">NCTC5664</strain>
    </source>
</reference>
<sequence>MKENLEKYIRSLPLIGLIISIFLIILYFLIYRVEGNFCVIILYCLLPLFVNTSLYILYVIIFRYFKK</sequence>
<evidence type="ECO:0000313" key="6">
    <source>
        <dbReference type="Proteomes" id="UP000254502"/>
    </source>
</evidence>
<dbReference type="AlphaFoldDB" id="A0A168WDT3"/>
<dbReference type="EMBL" id="JAIUEN010000352">
    <property type="protein sequence ID" value="MCE3363823.1"/>
    <property type="molecule type" value="Genomic_DNA"/>
</dbReference>
<reference evidence="2" key="4">
    <citation type="journal article" date="2021" name="Front Med (Lausanne)">
        <title>The Prevalence and Determinants of Fusidic Acid Resistance Among Methicillin-Resistant Staphylococcus aureus Clinical Isolates in China.</title>
        <authorList>
            <person name="Zhao H."/>
            <person name="Wang X."/>
            <person name="Wang B."/>
            <person name="Xu Y."/>
            <person name="Rao L."/>
            <person name="Wan B."/>
            <person name="Guo Y."/>
            <person name="Wu X."/>
            <person name="Yu J."/>
            <person name="Chen L."/>
            <person name="Li M."/>
            <person name="Yu F."/>
        </authorList>
    </citation>
    <scope>NUCLEOTIDE SEQUENCE</scope>
    <source>
        <strain evidence="2">NC-4</strain>
    </source>
</reference>
<keyword evidence="1" id="KW-0472">Membrane</keyword>
<evidence type="ECO:0000313" key="7">
    <source>
        <dbReference type="Proteomes" id="UP000463077"/>
    </source>
</evidence>
<protein>
    <submittedName>
        <fullName evidence="5">Uncharacterized protein</fullName>
    </submittedName>
</protein>
<evidence type="ECO:0000256" key="1">
    <source>
        <dbReference type="SAM" id="Phobius"/>
    </source>
</evidence>
<evidence type="ECO:0000313" key="3">
    <source>
        <dbReference type="EMBL" id="MUG52748.1"/>
    </source>
</evidence>
<dbReference type="EMBL" id="UHAQ01000002">
    <property type="protein sequence ID" value="SUK43517.1"/>
    <property type="molecule type" value="Genomic_DNA"/>
</dbReference>
<gene>
    <name evidence="3" type="ORF">GAY54_09295</name>
    <name evidence="4" type="ORF">HH313_002593</name>
    <name evidence="2" type="ORF">LB359_16385</name>
    <name evidence="5" type="ORF">NCTC5664_01281</name>
</gene>
<name>A0A168WDT3_STAAU</name>
<dbReference type="Proteomes" id="UP000254502">
    <property type="component" value="Unassembled WGS sequence"/>
</dbReference>
<accession>A0A168WDT3</accession>
<dbReference type="Proteomes" id="UP001200271">
    <property type="component" value="Unassembled WGS sequence"/>
</dbReference>
<feature type="transmembrane region" description="Helical" evidence="1">
    <location>
        <begin position="12"/>
        <end position="33"/>
    </location>
</feature>
<keyword evidence="1" id="KW-0812">Transmembrane</keyword>
<evidence type="ECO:0000313" key="4">
    <source>
        <dbReference type="EMBL" id="QJR08616.1"/>
    </source>
</evidence>
<dbReference type="Proteomes" id="UP000502818">
    <property type="component" value="Chromosome"/>
</dbReference>
<reference evidence="3 7" key="2">
    <citation type="journal article" date="2019" name="Int. J. Infect. Dis.">
        <title>Characterization of a community-acquired methicillin-resistant sequence type 338 Staphylococcus aureus strain containing a staphylococcal cassette chromosome mec type VT.</title>
        <authorList>
            <person name="Chen Y."/>
            <person name="Hong J."/>
            <person name="Chen Y."/>
            <person name="Wang H."/>
            <person name="Yu Y."/>
            <person name="Qu T."/>
        </authorList>
    </citation>
    <scope>NUCLEOTIDE SEQUENCE [LARGE SCALE GENOMIC DNA]</scope>
    <source>
        <strain evidence="3 7">LJ05</strain>
    </source>
</reference>